<keyword evidence="1" id="KW-0472">Membrane</keyword>
<dbReference type="PANTHER" id="PTHR34980:SF2">
    <property type="entry name" value="INNER MEMBRANE PROTEIN YHAH-RELATED"/>
    <property type="match status" value="1"/>
</dbReference>
<sequence>MFDWWKKVVFENFANFSGRARRKEYWSFQLVNILLIIIPYIFLIISVFSNRGELGAIGILSAFLLVFIVLGTFVPSLAVVVRRLHDTNRSGWNFLLGLVPFFGGLILLYFYFSDGSVGRNSYGNDPKRPHNEISEIGVVQE</sequence>
<keyword evidence="1" id="KW-0812">Transmembrane</keyword>
<protein>
    <submittedName>
        <fullName evidence="2">DUF805 domain-containing protein</fullName>
    </submittedName>
</protein>
<gene>
    <name evidence="2" type="ORF">G4D72_10710</name>
</gene>
<reference evidence="2 3" key="1">
    <citation type="submission" date="2020-02" db="EMBL/GenBank/DDBJ databases">
        <authorList>
            <person name="Chen W.-M."/>
        </authorList>
    </citation>
    <scope>NUCLEOTIDE SEQUENCE [LARGE SCALE GENOMIC DNA]</scope>
    <source>
        <strain evidence="2 3">KDG-16</strain>
    </source>
</reference>
<evidence type="ECO:0000313" key="3">
    <source>
        <dbReference type="Proteomes" id="UP000800984"/>
    </source>
</evidence>
<dbReference type="Proteomes" id="UP000800984">
    <property type="component" value="Unassembled WGS sequence"/>
</dbReference>
<keyword evidence="1" id="KW-1133">Transmembrane helix</keyword>
<feature type="transmembrane region" description="Helical" evidence="1">
    <location>
        <begin position="54"/>
        <end position="80"/>
    </location>
</feature>
<accession>A0ABX0IAU6</accession>
<keyword evidence="3" id="KW-1185">Reference proteome</keyword>
<dbReference type="Pfam" id="PF05656">
    <property type="entry name" value="DUF805"/>
    <property type="match status" value="1"/>
</dbReference>
<organism evidence="2 3">
    <name type="scientific">Flavobacterium difficile</name>
    <dbReference type="NCBI Taxonomy" id="2709659"/>
    <lineage>
        <taxon>Bacteria</taxon>
        <taxon>Pseudomonadati</taxon>
        <taxon>Bacteroidota</taxon>
        <taxon>Flavobacteriia</taxon>
        <taxon>Flavobacteriales</taxon>
        <taxon>Flavobacteriaceae</taxon>
        <taxon>Flavobacterium</taxon>
    </lineage>
</organism>
<feature type="transmembrane region" description="Helical" evidence="1">
    <location>
        <begin position="92"/>
        <end position="112"/>
    </location>
</feature>
<dbReference type="EMBL" id="JAAJBT010000006">
    <property type="protein sequence ID" value="NHM02575.1"/>
    <property type="molecule type" value="Genomic_DNA"/>
</dbReference>
<proteinExistence type="predicted"/>
<evidence type="ECO:0000313" key="2">
    <source>
        <dbReference type="EMBL" id="NHM02575.1"/>
    </source>
</evidence>
<evidence type="ECO:0000256" key="1">
    <source>
        <dbReference type="SAM" id="Phobius"/>
    </source>
</evidence>
<feature type="transmembrane region" description="Helical" evidence="1">
    <location>
        <begin position="25"/>
        <end position="48"/>
    </location>
</feature>
<comment type="caution">
    <text evidence="2">The sequence shown here is derived from an EMBL/GenBank/DDBJ whole genome shotgun (WGS) entry which is preliminary data.</text>
</comment>
<dbReference type="PANTHER" id="PTHR34980">
    <property type="entry name" value="INNER MEMBRANE PROTEIN-RELATED-RELATED"/>
    <property type="match status" value="1"/>
</dbReference>
<name>A0ABX0IAU6_9FLAO</name>
<dbReference type="InterPro" id="IPR008523">
    <property type="entry name" value="DUF805"/>
</dbReference>